<dbReference type="InterPro" id="IPR050570">
    <property type="entry name" value="Cell_wall_metabolism_enzyme"/>
</dbReference>
<accession>A0ABS5DKR6</accession>
<dbReference type="RefSeq" id="WP_210971824.1">
    <property type="nucleotide sequence ID" value="NZ_JAGPXE010000010.1"/>
</dbReference>
<evidence type="ECO:0000313" key="3">
    <source>
        <dbReference type="Proteomes" id="UP000674084"/>
    </source>
</evidence>
<evidence type="ECO:0000313" key="2">
    <source>
        <dbReference type="EMBL" id="MBQ0926677.1"/>
    </source>
</evidence>
<dbReference type="Gene3D" id="2.70.70.10">
    <property type="entry name" value="Glucose Permease (Domain IIA)"/>
    <property type="match status" value="1"/>
</dbReference>
<dbReference type="PANTHER" id="PTHR21666:SF270">
    <property type="entry name" value="MUREIN HYDROLASE ACTIVATOR ENVC"/>
    <property type="match status" value="1"/>
</dbReference>
<evidence type="ECO:0000259" key="1">
    <source>
        <dbReference type="Pfam" id="PF01551"/>
    </source>
</evidence>
<gene>
    <name evidence="2" type="ORF">KBO27_22240</name>
</gene>
<proteinExistence type="predicted"/>
<reference evidence="2 3" key="1">
    <citation type="submission" date="2021-04" db="EMBL/GenBank/DDBJ databases">
        <title>Whole-genome sequencing of Saccharopolyspora endophytica KCTC 19397.</title>
        <authorList>
            <person name="Ay H."/>
            <person name="Saygin H."/>
            <person name="Sahin N."/>
        </authorList>
    </citation>
    <scope>NUCLEOTIDE SEQUENCE [LARGE SCALE GENOMIC DNA]</scope>
    <source>
        <strain evidence="2 3">KCTC 19397</strain>
    </source>
</reference>
<name>A0ABS5DKR6_9PSEU</name>
<dbReference type="PANTHER" id="PTHR21666">
    <property type="entry name" value="PEPTIDASE-RELATED"/>
    <property type="match status" value="1"/>
</dbReference>
<dbReference type="EMBL" id="JAGPXE010000010">
    <property type="protein sequence ID" value="MBQ0926677.1"/>
    <property type="molecule type" value="Genomic_DNA"/>
</dbReference>
<protein>
    <submittedName>
        <fullName evidence="2">M23 family metallopeptidase</fullName>
    </submittedName>
</protein>
<comment type="caution">
    <text evidence="2">The sequence shown here is derived from an EMBL/GenBank/DDBJ whole genome shotgun (WGS) entry which is preliminary data.</text>
</comment>
<dbReference type="CDD" id="cd12797">
    <property type="entry name" value="M23_peptidase"/>
    <property type="match status" value="1"/>
</dbReference>
<organism evidence="2 3">
    <name type="scientific">Saccharopolyspora endophytica</name>
    <dbReference type="NCBI Taxonomy" id="543886"/>
    <lineage>
        <taxon>Bacteria</taxon>
        <taxon>Bacillati</taxon>
        <taxon>Actinomycetota</taxon>
        <taxon>Actinomycetes</taxon>
        <taxon>Pseudonocardiales</taxon>
        <taxon>Pseudonocardiaceae</taxon>
        <taxon>Saccharopolyspora</taxon>
    </lineage>
</organism>
<feature type="domain" description="M23ase beta-sheet core" evidence="1">
    <location>
        <begin position="207"/>
        <end position="301"/>
    </location>
</feature>
<dbReference type="InterPro" id="IPR011055">
    <property type="entry name" value="Dup_hybrid_motif"/>
</dbReference>
<dbReference type="InterPro" id="IPR016047">
    <property type="entry name" value="M23ase_b-sheet_dom"/>
</dbReference>
<dbReference type="Proteomes" id="UP000674084">
    <property type="component" value="Unassembled WGS sequence"/>
</dbReference>
<dbReference type="Pfam" id="PF01551">
    <property type="entry name" value="Peptidase_M23"/>
    <property type="match status" value="1"/>
</dbReference>
<sequence>MLAKMGIAAGIFLSFLVVVIAAAAGSIASLFAGGNGGSLTCTPTGSGPGGATGYGPEQISNAATIVAVGKQMSVPEQGWVVALATAIQESGLRNLDYGDRDSLGLFQQRPSQGWGSAEQIRNPTYSTTQFYRHLLAVPGWEQMSVNDAAQLVQRSGFPHAYGRHELAARQLAGAVHGAACTGSPTGAWTVPAQGTCTSGFGPRNGQYHRGQDIAAPIGTAIVAAANGTVIDSGPATGYGLWIRIQHANDVITTYGHNSRNLVQAGQEVHTGQQIAEVGNRGESTGPHLHFQIDINGRTTDPVAFYRKHSRAGLCG</sequence>
<keyword evidence="3" id="KW-1185">Reference proteome</keyword>
<dbReference type="SUPFAM" id="SSF51261">
    <property type="entry name" value="Duplicated hybrid motif"/>
    <property type="match status" value="1"/>
</dbReference>